<feature type="non-terminal residue" evidence="2">
    <location>
        <position position="1"/>
    </location>
</feature>
<protein>
    <submittedName>
        <fullName evidence="2">Uncharacterized protein</fullName>
    </submittedName>
</protein>
<dbReference type="Proteomes" id="UP001174909">
    <property type="component" value="Unassembled WGS sequence"/>
</dbReference>
<evidence type="ECO:0000256" key="1">
    <source>
        <dbReference type="SAM" id="Phobius"/>
    </source>
</evidence>
<evidence type="ECO:0000313" key="3">
    <source>
        <dbReference type="Proteomes" id="UP001174909"/>
    </source>
</evidence>
<dbReference type="AlphaFoldDB" id="A0AA35S7P4"/>
<name>A0AA35S7P4_GEOBA</name>
<evidence type="ECO:0000313" key="2">
    <source>
        <dbReference type="EMBL" id="CAI8024439.1"/>
    </source>
</evidence>
<keyword evidence="3" id="KW-1185">Reference proteome</keyword>
<organism evidence="2 3">
    <name type="scientific">Geodia barretti</name>
    <name type="common">Barrett's horny sponge</name>
    <dbReference type="NCBI Taxonomy" id="519541"/>
    <lineage>
        <taxon>Eukaryota</taxon>
        <taxon>Metazoa</taxon>
        <taxon>Porifera</taxon>
        <taxon>Demospongiae</taxon>
        <taxon>Heteroscleromorpha</taxon>
        <taxon>Tetractinellida</taxon>
        <taxon>Astrophorina</taxon>
        <taxon>Geodiidae</taxon>
        <taxon>Geodia</taxon>
    </lineage>
</organism>
<reference evidence="2" key="1">
    <citation type="submission" date="2023-03" db="EMBL/GenBank/DDBJ databases">
        <authorList>
            <person name="Steffen K."/>
            <person name="Cardenas P."/>
        </authorList>
    </citation>
    <scope>NUCLEOTIDE SEQUENCE</scope>
</reference>
<keyword evidence="1" id="KW-1133">Transmembrane helix</keyword>
<gene>
    <name evidence="2" type="ORF">GBAR_LOCUS14186</name>
</gene>
<keyword evidence="1" id="KW-0472">Membrane</keyword>
<proteinExistence type="predicted"/>
<sequence length="53" mass="5674">MLNGTPRPCVEEEKGSAGVPCLLISGTVGMITLYCRRMTTLTIITTPIKTCAM</sequence>
<dbReference type="EMBL" id="CASHTH010002075">
    <property type="protein sequence ID" value="CAI8024439.1"/>
    <property type="molecule type" value="Genomic_DNA"/>
</dbReference>
<feature type="transmembrane region" description="Helical" evidence="1">
    <location>
        <begin position="17"/>
        <end position="35"/>
    </location>
</feature>
<comment type="caution">
    <text evidence="2">The sequence shown here is derived from an EMBL/GenBank/DDBJ whole genome shotgun (WGS) entry which is preliminary data.</text>
</comment>
<accession>A0AA35S7P4</accession>
<keyword evidence="1" id="KW-0812">Transmembrane</keyword>